<proteinExistence type="predicted"/>
<sequence>MFGALTINMRVVMRIVDHSIHLYCGLINLMTTMKLLPAATSDNCVTAFWALLLLTFINLIYFAQSVTPLRNETDRLQLLAFKDRISDDPNSMLNSWNDSIHFCMWGGVTCSRRHPQRAVALNLSYQSLRGSLSPHIGNLSFLRTIALANNTLEGHIPQEIGQLFRLRHLHLMDNSFIGEITNNLTHCLQLKTLSLYGNKLVSEIPLVIGSLSKLYWLDLANNNLIGHNPPLLWNLSSLTSLYLSENSLDGSISEELGRLVKLQYLFLYQNSFNGEIPKNLTQCLHLRIICLYGSKLVGKIPLGVGSLSKLEYLSLCDNKLMGHIPLFVGNHSSLTYLDLSQNRLDGSIPQELDQLVKLQFLSLGANKLSAKIHSPLYNLLSIQVFVVAVNHLYGRLPPDLGLLLSNLEGLYVGGNRLTGPIPVSLGNASRLVLISFPWNYFSGSLPMNLGMLKGLENLAVQDNQRASENEEEFTFIASLTNCSVLKHLDLSYNQFSGVLPNSIANLSTQLTQLLLGGNQLSGAIPRGLENLANLILLSLGQNLFTGTILIHLMKLKRVLTVCSSIDFSGNDFKALILEYMSNGSLDSWLHQNANEYHQLRFVSLIQRLNVAIDIACAADYLHHHCPTTILHCDLKPSNVLLDDDMVAHVGDFGLARILSDDVNDSWTQTNSLAIRVRYVAPGNTFILVPVLLVFGSFA</sequence>
<comment type="caution">
    <text evidence="1">The sequence shown here is derived from an EMBL/GenBank/DDBJ whole genome shotgun (WGS) entry which is preliminary data.</text>
</comment>
<name>A0ACC2K9B2_PERAE</name>
<keyword evidence="2" id="KW-1185">Reference proteome</keyword>
<organism evidence="1 2">
    <name type="scientific">Persea americana</name>
    <name type="common">Avocado</name>
    <dbReference type="NCBI Taxonomy" id="3435"/>
    <lineage>
        <taxon>Eukaryota</taxon>
        <taxon>Viridiplantae</taxon>
        <taxon>Streptophyta</taxon>
        <taxon>Embryophyta</taxon>
        <taxon>Tracheophyta</taxon>
        <taxon>Spermatophyta</taxon>
        <taxon>Magnoliopsida</taxon>
        <taxon>Magnoliidae</taxon>
        <taxon>Laurales</taxon>
        <taxon>Lauraceae</taxon>
        <taxon>Persea</taxon>
    </lineage>
</organism>
<dbReference type="EMBL" id="CM056812">
    <property type="protein sequence ID" value="KAJ8617740.1"/>
    <property type="molecule type" value="Genomic_DNA"/>
</dbReference>
<gene>
    <name evidence="1" type="ORF">MRB53_013926</name>
</gene>
<dbReference type="Proteomes" id="UP001234297">
    <property type="component" value="Chromosome 4"/>
</dbReference>
<protein>
    <submittedName>
        <fullName evidence="1">Uncharacterized protein</fullName>
    </submittedName>
</protein>
<reference evidence="1 2" key="1">
    <citation type="journal article" date="2022" name="Hortic Res">
        <title>A haplotype resolved chromosomal level avocado genome allows analysis of novel avocado genes.</title>
        <authorList>
            <person name="Nath O."/>
            <person name="Fletcher S.J."/>
            <person name="Hayward A."/>
            <person name="Shaw L.M."/>
            <person name="Masouleh A.K."/>
            <person name="Furtado A."/>
            <person name="Henry R.J."/>
            <person name="Mitter N."/>
        </authorList>
    </citation>
    <scope>NUCLEOTIDE SEQUENCE [LARGE SCALE GENOMIC DNA]</scope>
    <source>
        <strain evidence="2">cv. Hass</strain>
    </source>
</reference>
<evidence type="ECO:0000313" key="2">
    <source>
        <dbReference type="Proteomes" id="UP001234297"/>
    </source>
</evidence>
<evidence type="ECO:0000313" key="1">
    <source>
        <dbReference type="EMBL" id="KAJ8617740.1"/>
    </source>
</evidence>
<accession>A0ACC2K9B2</accession>